<accession>A0A4V5NW20</accession>
<dbReference type="PANTHER" id="PTHR30126">
    <property type="entry name" value="HTH-TYPE TRANSCRIPTIONAL REGULATOR"/>
    <property type="match status" value="1"/>
</dbReference>
<dbReference type="InterPro" id="IPR005119">
    <property type="entry name" value="LysR_subst-bd"/>
</dbReference>
<dbReference type="EMBL" id="SWCJ01000009">
    <property type="protein sequence ID" value="TKB54283.1"/>
    <property type="molecule type" value="Genomic_DNA"/>
</dbReference>
<dbReference type="GO" id="GO:0000976">
    <property type="term" value="F:transcription cis-regulatory region binding"/>
    <property type="evidence" value="ECO:0007669"/>
    <property type="project" value="TreeGrafter"/>
</dbReference>
<dbReference type="SUPFAM" id="SSF53850">
    <property type="entry name" value="Periplasmic binding protein-like II"/>
    <property type="match status" value="1"/>
</dbReference>
<evidence type="ECO:0000256" key="3">
    <source>
        <dbReference type="ARBA" id="ARBA00023125"/>
    </source>
</evidence>
<evidence type="ECO:0000259" key="5">
    <source>
        <dbReference type="PROSITE" id="PS50931"/>
    </source>
</evidence>
<proteinExistence type="inferred from homology"/>
<name>A0A4V5NW20_9GAMM</name>
<evidence type="ECO:0000256" key="2">
    <source>
        <dbReference type="ARBA" id="ARBA00023015"/>
    </source>
</evidence>
<evidence type="ECO:0000313" key="7">
    <source>
        <dbReference type="Proteomes" id="UP000305675"/>
    </source>
</evidence>
<keyword evidence="7" id="KW-1185">Reference proteome</keyword>
<keyword evidence="3" id="KW-0238">DNA-binding</keyword>
<dbReference type="InterPro" id="IPR000847">
    <property type="entry name" value="LysR_HTH_N"/>
</dbReference>
<reference evidence="6 7" key="1">
    <citation type="submission" date="2019-04" db="EMBL/GenBank/DDBJ databases">
        <authorList>
            <person name="Hwang J.C."/>
        </authorList>
    </citation>
    <scope>NUCLEOTIDE SEQUENCE [LARGE SCALE GENOMIC DNA]</scope>
    <source>
        <strain evidence="6 7">IMCC35002</strain>
    </source>
</reference>
<evidence type="ECO:0000256" key="4">
    <source>
        <dbReference type="ARBA" id="ARBA00023163"/>
    </source>
</evidence>
<dbReference type="SUPFAM" id="SSF46785">
    <property type="entry name" value="Winged helix' DNA-binding domain"/>
    <property type="match status" value="1"/>
</dbReference>
<gene>
    <name evidence="6" type="ORF">FCL42_12895</name>
</gene>
<feature type="domain" description="HTH lysR-type" evidence="5">
    <location>
        <begin position="1"/>
        <end position="62"/>
    </location>
</feature>
<dbReference type="OrthoDB" id="6988449at2"/>
<evidence type="ECO:0000256" key="1">
    <source>
        <dbReference type="ARBA" id="ARBA00009437"/>
    </source>
</evidence>
<evidence type="ECO:0000313" key="6">
    <source>
        <dbReference type="EMBL" id="TKB54283.1"/>
    </source>
</evidence>
<dbReference type="PANTHER" id="PTHR30126:SF88">
    <property type="entry name" value="TRANSCRIPTIONAL REGULATOR-RELATED"/>
    <property type="match status" value="1"/>
</dbReference>
<keyword evidence="4" id="KW-0804">Transcription</keyword>
<dbReference type="GO" id="GO:0003700">
    <property type="term" value="F:DNA-binding transcription factor activity"/>
    <property type="evidence" value="ECO:0007669"/>
    <property type="project" value="InterPro"/>
</dbReference>
<sequence>MRLKSTLEQWLTLHEIDRCGSIQGASSALNKSHTTLIYAIRRLETQVGVTLLKIDGKRSVLTEQGRALLRRATPMLEQAYELELISGQVAKGYEAQLVVSVDHLCCRDWVYQPLNRFFETNKLTSVKLVETSLSGTTQAVMSEQSDIAIINLPVTNVPTESFGTVSMVTVTSASHPLAVRSNLTLADLMTETQVVIRDLGSEAQQQGQDVGWLKSGQRVTVDSFDHAWDAIKSGIGFGRLPEHKLEQRQDGSVIKLTVEHADRYHVPLHISLPKGAKTGPAALALYQHLCEDASRRMSEDAQPR</sequence>
<organism evidence="6 7">
    <name type="scientific">Ferrimonas aestuarii</name>
    <dbReference type="NCBI Taxonomy" id="2569539"/>
    <lineage>
        <taxon>Bacteria</taxon>
        <taxon>Pseudomonadati</taxon>
        <taxon>Pseudomonadota</taxon>
        <taxon>Gammaproteobacteria</taxon>
        <taxon>Alteromonadales</taxon>
        <taxon>Ferrimonadaceae</taxon>
        <taxon>Ferrimonas</taxon>
    </lineage>
</organism>
<comment type="similarity">
    <text evidence="1">Belongs to the LysR transcriptional regulatory family.</text>
</comment>
<dbReference type="Gene3D" id="1.10.10.10">
    <property type="entry name" value="Winged helix-like DNA-binding domain superfamily/Winged helix DNA-binding domain"/>
    <property type="match status" value="1"/>
</dbReference>
<protein>
    <submittedName>
        <fullName evidence="6">LysR family transcriptional regulator</fullName>
    </submittedName>
</protein>
<dbReference type="PROSITE" id="PS50931">
    <property type="entry name" value="HTH_LYSR"/>
    <property type="match status" value="1"/>
</dbReference>
<dbReference type="Pfam" id="PF00126">
    <property type="entry name" value="HTH_1"/>
    <property type="match status" value="1"/>
</dbReference>
<keyword evidence="2" id="KW-0805">Transcription regulation</keyword>
<dbReference type="Gene3D" id="3.40.190.290">
    <property type="match status" value="1"/>
</dbReference>
<comment type="caution">
    <text evidence="6">The sequence shown here is derived from an EMBL/GenBank/DDBJ whole genome shotgun (WGS) entry which is preliminary data.</text>
</comment>
<dbReference type="Proteomes" id="UP000305675">
    <property type="component" value="Unassembled WGS sequence"/>
</dbReference>
<dbReference type="InterPro" id="IPR036390">
    <property type="entry name" value="WH_DNA-bd_sf"/>
</dbReference>
<dbReference type="AlphaFoldDB" id="A0A4V5NW20"/>
<dbReference type="Pfam" id="PF03466">
    <property type="entry name" value="LysR_substrate"/>
    <property type="match status" value="1"/>
</dbReference>
<dbReference type="RefSeq" id="WP_136863832.1">
    <property type="nucleotide sequence ID" value="NZ_SWCJ01000009.1"/>
</dbReference>
<dbReference type="InterPro" id="IPR036388">
    <property type="entry name" value="WH-like_DNA-bd_sf"/>
</dbReference>